<dbReference type="AlphaFoldDB" id="A0A9W8TA74"/>
<feature type="non-terminal residue" evidence="1">
    <location>
        <position position="74"/>
    </location>
</feature>
<organism evidence="1 2">
    <name type="scientific">Fusarium piperis</name>
    <dbReference type="NCBI Taxonomy" id="1435070"/>
    <lineage>
        <taxon>Eukaryota</taxon>
        <taxon>Fungi</taxon>
        <taxon>Dikarya</taxon>
        <taxon>Ascomycota</taxon>
        <taxon>Pezizomycotina</taxon>
        <taxon>Sordariomycetes</taxon>
        <taxon>Hypocreomycetidae</taxon>
        <taxon>Hypocreales</taxon>
        <taxon>Nectriaceae</taxon>
        <taxon>Fusarium</taxon>
        <taxon>Fusarium solani species complex</taxon>
    </lineage>
</organism>
<evidence type="ECO:0000313" key="1">
    <source>
        <dbReference type="EMBL" id="KAJ4307806.1"/>
    </source>
</evidence>
<dbReference type="Proteomes" id="UP001140502">
    <property type="component" value="Unassembled WGS sequence"/>
</dbReference>
<evidence type="ECO:0000313" key="2">
    <source>
        <dbReference type="Proteomes" id="UP001140502"/>
    </source>
</evidence>
<reference evidence="1" key="1">
    <citation type="submission" date="2022-10" db="EMBL/GenBank/DDBJ databases">
        <title>Tapping the CABI collections for fungal endophytes: first genome assemblies for Collariella, Neodidymelliopsis, Ascochyta clinopodiicola, Didymella pomorum, Didymosphaeria variabile, Neocosmospora piperis and Neocucurbitaria cava.</title>
        <authorList>
            <person name="Hill R."/>
        </authorList>
    </citation>
    <scope>NUCLEOTIDE SEQUENCE</scope>
    <source>
        <strain evidence="1">IMI 366586</strain>
    </source>
</reference>
<keyword evidence="2" id="KW-1185">Reference proteome</keyword>
<gene>
    <name evidence="1" type="ORF">N0V84_012483</name>
</gene>
<protein>
    <submittedName>
        <fullName evidence="1">Uncharacterized protein</fullName>
    </submittedName>
</protein>
<dbReference type="EMBL" id="JAPEUR010000628">
    <property type="protein sequence ID" value="KAJ4307806.1"/>
    <property type="molecule type" value="Genomic_DNA"/>
</dbReference>
<comment type="caution">
    <text evidence="1">The sequence shown here is derived from an EMBL/GenBank/DDBJ whole genome shotgun (WGS) entry which is preliminary data.</text>
</comment>
<sequence length="74" mass="8582">QAQRPLCACACSGRCCREDGHSQVRAPDQDEPLWRYPGRQQQQHAHLLQGWLQASCHHQPGPEHRPLRRLRQPL</sequence>
<accession>A0A9W8TA74</accession>
<feature type="non-terminal residue" evidence="1">
    <location>
        <position position="1"/>
    </location>
</feature>
<proteinExistence type="predicted"/>
<name>A0A9W8TA74_9HYPO</name>